<dbReference type="Gene3D" id="3.30.420.10">
    <property type="entry name" value="Ribonuclease H-like superfamily/Ribonuclease H"/>
    <property type="match status" value="1"/>
</dbReference>
<protein>
    <recommendedName>
        <fullName evidence="1">RNase H type-1 domain-containing protein</fullName>
    </recommendedName>
</protein>
<dbReference type="Pfam" id="PF13456">
    <property type="entry name" value="RVT_3"/>
    <property type="match status" value="1"/>
</dbReference>
<accession>A0ABM4WPD4</accession>
<dbReference type="InterPro" id="IPR002156">
    <property type="entry name" value="RNaseH_domain"/>
</dbReference>
<evidence type="ECO:0000259" key="1">
    <source>
        <dbReference type="Pfam" id="PF13456"/>
    </source>
</evidence>
<reference evidence="3" key="1">
    <citation type="submission" date="2025-08" db="UniProtKB">
        <authorList>
            <consortium name="RefSeq"/>
        </authorList>
    </citation>
    <scope>IDENTIFICATION</scope>
    <source>
        <tissue evidence="3">Leaves</tissue>
    </source>
</reference>
<evidence type="ECO:0000313" key="3">
    <source>
        <dbReference type="RefSeq" id="XP_071933652.1"/>
    </source>
</evidence>
<feature type="domain" description="RNase H type-1" evidence="1">
    <location>
        <begin position="208"/>
        <end position="330"/>
    </location>
</feature>
<name>A0ABM4WPD4_COFAR</name>
<keyword evidence="2" id="KW-1185">Reference proteome</keyword>
<sequence length="366" mass="41957">MEAKVGDSWVWRSLLSSKELLQGGIRKTVGDRRNINIWENNWIPDMGNGRIRTRKPQHCQLKSTHELIKDGRWNEDLLSTYFDEEDCRKIKTIPISEHRAKDRLVWVFSSAGQYTVKSSLVEAKARKEGRNYIELTINILWQIWKSRNLIRFNNDRKCPGIVVGKAMQEWREYAEVFNEVEGQEQDGQEEVYGAGKWSAPPQHFICLNTDAALRHKDGKIGWGVIASCGSGKMIGAWAGSEQRRGDPAVEEARAIRKGMSIAMKNGWRDIIIQSDCKSVVEKIKLEKVEDPRASVVLFDILQLRKEFRNFSFSFVRRDGNVVSHSLARFALNLVADIDWHFSFPSWLLQLANNDVRAVAPSDVNTL</sequence>
<dbReference type="SUPFAM" id="SSF53098">
    <property type="entry name" value="Ribonuclease H-like"/>
    <property type="match status" value="1"/>
</dbReference>
<dbReference type="Proteomes" id="UP001652660">
    <property type="component" value="Chromosome 2e"/>
</dbReference>
<organism evidence="2 3">
    <name type="scientific">Coffea arabica</name>
    <name type="common">Arabian coffee</name>
    <dbReference type="NCBI Taxonomy" id="13443"/>
    <lineage>
        <taxon>Eukaryota</taxon>
        <taxon>Viridiplantae</taxon>
        <taxon>Streptophyta</taxon>
        <taxon>Embryophyta</taxon>
        <taxon>Tracheophyta</taxon>
        <taxon>Spermatophyta</taxon>
        <taxon>Magnoliopsida</taxon>
        <taxon>eudicotyledons</taxon>
        <taxon>Gunneridae</taxon>
        <taxon>Pentapetalae</taxon>
        <taxon>asterids</taxon>
        <taxon>lamiids</taxon>
        <taxon>Gentianales</taxon>
        <taxon>Rubiaceae</taxon>
        <taxon>Ixoroideae</taxon>
        <taxon>Gardenieae complex</taxon>
        <taxon>Bertiereae - Coffeeae clade</taxon>
        <taxon>Coffeeae</taxon>
        <taxon>Coffea</taxon>
    </lineage>
</organism>
<dbReference type="RefSeq" id="XP_071933652.1">
    <property type="nucleotide sequence ID" value="XM_072077551.1"/>
</dbReference>
<dbReference type="InterPro" id="IPR044730">
    <property type="entry name" value="RNase_H-like_dom_plant"/>
</dbReference>
<dbReference type="PANTHER" id="PTHR47074">
    <property type="entry name" value="BNAC02G40300D PROTEIN"/>
    <property type="match status" value="1"/>
</dbReference>
<evidence type="ECO:0000313" key="2">
    <source>
        <dbReference type="Proteomes" id="UP001652660"/>
    </source>
</evidence>
<dbReference type="GeneID" id="140036223"/>
<dbReference type="PANTHER" id="PTHR47074:SF11">
    <property type="entry name" value="REVERSE TRANSCRIPTASE-LIKE PROTEIN"/>
    <property type="match status" value="1"/>
</dbReference>
<proteinExistence type="predicted"/>
<dbReference type="InterPro" id="IPR036397">
    <property type="entry name" value="RNaseH_sf"/>
</dbReference>
<dbReference type="CDD" id="cd06222">
    <property type="entry name" value="RNase_H_like"/>
    <property type="match status" value="1"/>
</dbReference>
<dbReference type="InterPro" id="IPR012337">
    <property type="entry name" value="RNaseH-like_sf"/>
</dbReference>
<gene>
    <name evidence="3" type="primary">LOC140036223</name>
</gene>
<dbReference type="InterPro" id="IPR052929">
    <property type="entry name" value="RNase_H-like_EbsB-rel"/>
</dbReference>